<evidence type="ECO:0000259" key="12">
    <source>
        <dbReference type="Pfam" id="PF07715"/>
    </source>
</evidence>
<dbReference type="InterPro" id="IPR039426">
    <property type="entry name" value="TonB-dep_rcpt-like"/>
</dbReference>
<feature type="domain" description="TonB-dependent receptor plug" evidence="12">
    <location>
        <begin position="128"/>
        <end position="229"/>
    </location>
</feature>
<keyword evidence="15" id="KW-1185">Reference proteome</keyword>
<feature type="chain" id="PRO_5045138383" evidence="11">
    <location>
        <begin position="35"/>
        <end position="987"/>
    </location>
</feature>
<evidence type="ECO:0000256" key="8">
    <source>
        <dbReference type="ARBA" id="ARBA00023237"/>
    </source>
</evidence>
<dbReference type="InterPro" id="IPR013784">
    <property type="entry name" value="Carb-bd-like_fold"/>
</dbReference>
<dbReference type="InterPro" id="IPR012910">
    <property type="entry name" value="Plug_dom"/>
</dbReference>
<dbReference type="InterPro" id="IPR037066">
    <property type="entry name" value="Plug_dom_sf"/>
</dbReference>
<evidence type="ECO:0000256" key="11">
    <source>
        <dbReference type="SAM" id="SignalP"/>
    </source>
</evidence>
<evidence type="ECO:0000256" key="5">
    <source>
        <dbReference type="ARBA" id="ARBA00022692"/>
    </source>
</evidence>
<feature type="signal peptide" evidence="11">
    <location>
        <begin position="1"/>
        <end position="34"/>
    </location>
</feature>
<dbReference type="Pfam" id="PF25183">
    <property type="entry name" value="OMP_b-brl_4"/>
    <property type="match status" value="1"/>
</dbReference>
<evidence type="ECO:0000256" key="2">
    <source>
        <dbReference type="ARBA" id="ARBA00009810"/>
    </source>
</evidence>
<name>A0ABV0GDB3_9BURK</name>
<dbReference type="InterPro" id="IPR036942">
    <property type="entry name" value="Beta-barrel_TonB_sf"/>
</dbReference>
<dbReference type="PANTHER" id="PTHR30069:SF46">
    <property type="entry name" value="OAR PROTEIN"/>
    <property type="match status" value="1"/>
</dbReference>
<comment type="subcellular location">
    <subcellularLocation>
        <location evidence="1 9">Cell outer membrane</location>
        <topology evidence="1 9">Multi-pass membrane protein</topology>
    </subcellularLocation>
</comment>
<keyword evidence="3 9" id="KW-0813">Transport</keyword>
<dbReference type="PANTHER" id="PTHR30069">
    <property type="entry name" value="TONB-DEPENDENT OUTER MEMBRANE RECEPTOR"/>
    <property type="match status" value="1"/>
</dbReference>
<dbReference type="Proteomes" id="UP001462640">
    <property type="component" value="Unassembled WGS sequence"/>
</dbReference>
<evidence type="ECO:0000313" key="14">
    <source>
        <dbReference type="EMBL" id="MEO3713044.1"/>
    </source>
</evidence>
<proteinExistence type="inferred from homology"/>
<evidence type="ECO:0000256" key="10">
    <source>
        <dbReference type="SAM" id="MobiDB-lite"/>
    </source>
</evidence>
<evidence type="ECO:0000256" key="1">
    <source>
        <dbReference type="ARBA" id="ARBA00004571"/>
    </source>
</evidence>
<reference evidence="14 15" key="1">
    <citation type="submission" date="2024-05" db="EMBL/GenBank/DDBJ databases">
        <title>Roseateles sp. 2.12 16S ribosomal RNA gene Genome sequencing and assembly.</title>
        <authorList>
            <person name="Woo H."/>
        </authorList>
    </citation>
    <scope>NUCLEOTIDE SEQUENCE [LARGE SCALE GENOMIC DNA]</scope>
    <source>
        <strain evidence="14 15">2.12</strain>
    </source>
</reference>
<dbReference type="SUPFAM" id="SSF49452">
    <property type="entry name" value="Starch-binding domain-like"/>
    <property type="match status" value="1"/>
</dbReference>
<keyword evidence="7 14" id="KW-0675">Receptor</keyword>
<sequence>MSQSRKCLTTAAVLRRSALAIAMGAALSATPVLAQQSAGSINGQARAGDRITIVNKAVGLTRTVTVDKDGGYVVSQLPPGDYQVVVTRSDGSTRTQTVAVVPGKGSVADFNALDQVIVTGSAVKTIDMKSTESATLLNKADIDRIPVVRDVTAIALLAPGAVRGDGRIGNVPSLGGASPAENAYYINGFNVTNIVNGIAFNSVPFEGIANQQVKTGGYGAEYGRSLGGVISVTTKRGTDEWHGGVSASFEPASLRGSSIYFKNASTDASKWGDWQAMNRPGDFDRRKVSAYAGGALVKDTLYGFGLVQLQNERTRWYGINTQYDETNKTPQYLLKLDWNVTKNNLLELTAFNDKTERNRANFKSPQAYETARGDDLGTDVYTTGGATQILKWTSWLTDDLTVSALYGVGRYSRSSIIPSSGCEYISDERGPEAILRGCSTQTTVGDPAAKDKRTAYRFDVEYALNAKHTLRAGLDSEVYLTHDGSVAPGASKSWWTLTTLAAGGKLANGYTNATGATQDVVSVRYFENGGDFRTENSAWYIEDNWQATKNLLVSVGLRSEAFTNKNGDGVPFIDVKNTYAPRLAAAWDVAGDGKLKVYSNVGRYYIPVYANTNVRLSGRQGDWTDYYQFGGSFSADKLELPALGAKLGDRKMNSDGTAPDPRTIVDPNIKPMFQDEFIIGFQKALVERWSGGVKYTHRALKNSMDDVCAFEGAYDWARKSGKYTEAQARRIGNTIQRCFLANPGKDLTANVDLDGKHELTAVTIPAEALRFPVKPKRTYDALEFTVERAWDKKWSLQGSYVLAFSKGTTEGYVKSDIGQRDAGIGQDWDYPGLMEGSDGYLPNDRRHTFKLWGSYAATDEWRLGANLILQSGRPRNCLGTYAGTIDTQSINYGSTSFYCMGKLTPRGTAGRLDWTKELNLQATYTPRALKGMTFSVDLLNVFNARTPGAIDEQSDNGINSPRPAYGQPDANSVQQPRRVRLMAQYEF</sequence>
<gene>
    <name evidence="14" type="ORF">ABDJ40_09740</name>
</gene>
<evidence type="ECO:0000256" key="6">
    <source>
        <dbReference type="ARBA" id="ARBA00023136"/>
    </source>
</evidence>
<protein>
    <submittedName>
        <fullName evidence="14">TonB-dependent receptor</fullName>
    </submittedName>
</protein>
<dbReference type="PROSITE" id="PS52016">
    <property type="entry name" value="TONB_DEPENDENT_REC_3"/>
    <property type="match status" value="1"/>
</dbReference>
<keyword evidence="6 9" id="KW-0472">Membrane</keyword>
<dbReference type="RefSeq" id="WP_347609120.1">
    <property type="nucleotide sequence ID" value="NZ_JBDPZC010000003.1"/>
</dbReference>
<comment type="similarity">
    <text evidence="2 9">Belongs to the TonB-dependent receptor family.</text>
</comment>
<dbReference type="Gene3D" id="2.40.170.20">
    <property type="entry name" value="TonB-dependent receptor, beta-barrel domain"/>
    <property type="match status" value="1"/>
</dbReference>
<dbReference type="SUPFAM" id="SSF56935">
    <property type="entry name" value="Porins"/>
    <property type="match status" value="1"/>
</dbReference>
<dbReference type="EMBL" id="JBDPZC010000003">
    <property type="protein sequence ID" value="MEO3713044.1"/>
    <property type="molecule type" value="Genomic_DNA"/>
</dbReference>
<accession>A0ABV0GDB3</accession>
<keyword evidence="5 9" id="KW-0812">Transmembrane</keyword>
<organism evidence="14 15">
    <name type="scientific">Roseateles flavus</name>
    <dbReference type="NCBI Taxonomy" id="3149041"/>
    <lineage>
        <taxon>Bacteria</taxon>
        <taxon>Pseudomonadati</taxon>
        <taxon>Pseudomonadota</taxon>
        <taxon>Betaproteobacteria</taxon>
        <taxon>Burkholderiales</taxon>
        <taxon>Sphaerotilaceae</taxon>
        <taxon>Roseateles</taxon>
    </lineage>
</organism>
<feature type="domain" description="TonB-dependent transporter Oar-like beta-barrel" evidence="13">
    <location>
        <begin position="322"/>
        <end position="563"/>
    </location>
</feature>
<keyword evidence="11" id="KW-0732">Signal</keyword>
<evidence type="ECO:0000256" key="7">
    <source>
        <dbReference type="ARBA" id="ARBA00023170"/>
    </source>
</evidence>
<comment type="caution">
    <text evidence="14">The sequence shown here is derived from an EMBL/GenBank/DDBJ whole genome shotgun (WGS) entry which is preliminary data.</text>
</comment>
<dbReference type="Gene3D" id="2.170.130.10">
    <property type="entry name" value="TonB-dependent receptor, plug domain"/>
    <property type="match status" value="1"/>
</dbReference>
<keyword evidence="4 9" id="KW-1134">Transmembrane beta strand</keyword>
<evidence type="ECO:0000256" key="4">
    <source>
        <dbReference type="ARBA" id="ARBA00022452"/>
    </source>
</evidence>
<dbReference type="Pfam" id="PF07715">
    <property type="entry name" value="Plug"/>
    <property type="match status" value="1"/>
</dbReference>
<keyword evidence="8 9" id="KW-0998">Cell outer membrane</keyword>
<feature type="region of interest" description="Disordered" evidence="10">
    <location>
        <begin position="950"/>
        <end position="973"/>
    </location>
</feature>
<evidence type="ECO:0000259" key="13">
    <source>
        <dbReference type="Pfam" id="PF25183"/>
    </source>
</evidence>
<dbReference type="Gene3D" id="2.60.40.1120">
    <property type="entry name" value="Carboxypeptidase-like, regulatory domain"/>
    <property type="match status" value="1"/>
</dbReference>
<dbReference type="InterPro" id="IPR057601">
    <property type="entry name" value="Oar-like_b-barrel"/>
</dbReference>
<evidence type="ECO:0000256" key="3">
    <source>
        <dbReference type="ARBA" id="ARBA00022448"/>
    </source>
</evidence>
<evidence type="ECO:0000256" key="9">
    <source>
        <dbReference type="PROSITE-ProRule" id="PRU01360"/>
    </source>
</evidence>
<evidence type="ECO:0000313" key="15">
    <source>
        <dbReference type="Proteomes" id="UP001462640"/>
    </source>
</evidence>
<dbReference type="Pfam" id="PF13620">
    <property type="entry name" value="CarboxypepD_reg"/>
    <property type="match status" value="1"/>
</dbReference>